<feature type="transmembrane region" description="Helical" evidence="1">
    <location>
        <begin position="46"/>
        <end position="68"/>
    </location>
</feature>
<reference evidence="4" key="2">
    <citation type="submission" date="2016-10" db="EMBL/GenBank/DDBJ databases">
        <authorList>
            <person name="Varghese N."/>
            <person name="Submissions S."/>
        </authorList>
    </citation>
    <scope>NUCLEOTIDE SEQUENCE [LARGE SCALE GENOMIC DNA]</scope>
    <source>
        <strain evidence="4">CPCC 202695</strain>
    </source>
</reference>
<dbReference type="Proteomes" id="UP000893823">
    <property type="component" value="Unassembled WGS sequence"/>
</dbReference>
<feature type="transmembrane region" description="Helical" evidence="1">
    <location>
        <begin position="105"/>
        <end position="138"/>
    </location>
</feature>
<keyword evidence="1" id="KW-1133">Transmembrane helix</keyword>
<evidence type="ECO:0000313" key="5">
    <source>
        <dbReference type="Proteomes" id="UP000893823"/>
    </source>
</evidence>
<keyword evidence="1" id="KW-0812">Transmembrane</keyword>
<evidence type="ECO:0000313" key="4">
    <source>
        <dbReference type="Proteomes" id="UP000199482"/>
    </source>
</evidence>
<name>A0A1H1LM60_9MICO</name>
<keyword evidence="5" id="KW-1185">Reference proteome</keyword>
<feature type="transmembrane region" description="Helical" evidence="1">
    <location>
        <begin position="80"/>
        <end position="99"/>
    </location>
</feature>
<accession>A0A1H1LM60</accession>
<reference evidence="3" key="1">
    <citation type="submission" date="2016-10" db="EMBL/GenBank/DDBJ databases">
        <authorList>
            <person name="de Groot N.N."/>
        </authorList>
    </citation>
    <scope>NUCLEOTIDE SEQUENCE [LARGE SCALE GENOMIC DNA]</scope>
    <source>
        <strain evidence="3">CPCC 202695</strain>
    </source>
</reference>
<keyword evidence="1" id="KW-0472">Membrane</keyword>
<dbReference type="AlphaFoldDB" id="A0A1H1LM60"/>
<organism evidence="3 4">
    <name type="scientific">Agromyces flavus</name>
    <dbReference type="NCBI Taxonomy" id="589382"/>
    <lineage>
        <taxon>Bacteria</taxon>
        <taxon>Bacillati</taxon>
        <taxon>Actinomycetota</taxon>
        <taxon>Actinomycetes</taxon>
        <taxon>Micrococcales</taxon>
        <taxon>Microbacteriaceae</taxon>
        <taxon>Agromyces</taxon>
    </lineage>
</organism>
<dbReference type="EMBL" id="LT629755">
    <property type="protein sequence ID" value="SDR75440.1"/>
    <property type="molecule type" value="Genomic_DNA"/>
</dbReference>
<evidence type="ECO:0000256" key="1">
    <source>
        <dbReference type="SAM" id="Phobius"/>
    </source>
</evidence>
<evidence type="ECO:0000313" key="2">
    <source>
        <dbReference type="EMBL" id="MCP2368557.1"/>
    </source>
</evidence>
<proteinExistence type="predicted"/>
<dbReference type="RefSeq" id="WP_092668502.1">
    <property type="nucleotide sequence ID" value="NZ_BMDN01000005.1"/>
</dbReference>
<dbReference type="STRING" id="589382.SAMN04489721_0186"/>
<dbReference type="Proteomes" id="UP000199482">
    <property type="component" value="Chromosome I"/>
</dbReference>
<feature type="transmembrane region" description="Helical" evidence="1">
    <location>
        <begin position="12"/>
        <end position="34"/>
    </location>
</feature>
<dbReference type="Pfam" id="PF19616">
    <property type="entry name" value="DUF6121"/>
    <property type="match status" value="1"/>
</dbReference>
<protein>
    <submittedName>
        <fullName evidence="2">CHASE2 domain-containing sensor protein</fullName>
    </submittedName>
</protein>
<evidence type="ECO:0000313" key="3">
    <source>
        <dbReference type="EMBL" id="SDR75440.1"/>
    </source>
</evidence>
<dbReference type="EMBL" id="SODL02000005">
    <property type="protein sequence ID" value="MCP2368557.1"/>
    <property type="molecule type" value="Genomic_DNA"/>
</dbReference>
<dbReference type="InterPro" id="IPR046124">
    <property type="entry name" value="DUF6121"/>
</dbReference>
<gene>
    <name evidence="2" type="ORF">BCL57_002733</name>
    <name evidence="3" type="ORF">SAMN04489721_0186</name>
</gene>
<reference evidence="2" key="3">
    <citation type="submission" date="2022-06" db="EMBL/GenBank/DDBJ databases">
        <title>Genomic Encyclopedia of Type Strains, Phase III (KMG-III): the genomes of soil and plant-associated and newly described type strains.</title>
        <authorList>
            <person name="Whitman W."/>
        </authorList>
    </citation>
    <scope>NUCLEOTIDE SEQUENCE</scope>
    <source>
        <strain evidence="2">CPCC 202695</strain>
    </source>
</reference>
<sequence>MATNSTSAWTVAGFAAALHLALIVAAFGLVSLFADVEPISDPAAGRLVGPITVGVSVLALLLLLGGALTRGIRPWSAAGLALVVTWAAGVVGATIAYAVSTGTLLAAAIFAASFMTIGFGVIIPITGALVALLAAVTMRAQQGGVERPRWPWERDEE</sequence>